<keyword evidence="3" id="KW-1003">Cell membrane</keyword>
<protein>
    <submittedName>
        <fullName evidence="11">Flagellar motor protein MotA</fullName>
    </submittedName>
</protein>
<sequence length="248" mass="26030">MERQGGASETMQFTLTELWGHMGVFAKLIVFALALMSVSSLIIFGERLIVSLKSRAASRAFAQKVGPMLARGEFDGARTAAKPKDEIGYLGRVIGAGLAAYASTAPSRLPANGHERDSVVESVSRALERQAQREVLSLKRGYGLLATVGSTAPFVGLLGTVMGIVTAFQQMAASGSGGLGTVSAGIAEALITTAFGLLVAIPAVMAYNYLQGWIDARAIDISESSNEFLDIVARRLDGRLSSTSEEAA</sequence>
<dbReference type="Pfam" id="PF01618">
    <property type="entry name" value="MotA_ExbB"/>
    <property type="match status" value="1"/>
</dbReference>
<evidence type="ECO:0000256" key="6">
    <source>
        <dbReference type="ARBA" id="ARBA00022989"/>
    </source>
</evidence>
<organism evidence="11 12">
    <name type="scientific">Sorangium cellulosum</name>
    <name type="common">Polyangium cellulosum</name>
    <dbReference type="NCBI Taxonomy" id="56"/>
    <lineage>
        <taxon>Bacteria</taxon>
        <taxon>Pseudomonadati</taxon>
        <taxon>Myxococcota</taxon>
        <taxon>Polyangia</taxon>
        <taxon>Polyangiales</taxon>
        <taxon>Polyangiaceae</taxon>
        <taxon>Sorangium</taxon>
    </lineage>
</organism>
<evidence type="ECO:0000256" key="7">
    <source>
        <dbReference type="ARBA" id="ARBA00023136"/>
    </source>
</evidence>
<keyword evidence="11" id="KW-0966">Cell projection</keyword>
<evidence type="ECO:0000259" key="10">
    <source>
        <dbReference type="Pfam" id="PF01618"/>
    </source>
</evidence>
<feature type="transmembrane region" description="Helical" evidence="9">
    <location>
        <begin position="189"/>
        <end position="210"/>
    </location>
</feature>
<keyword evidence="6 9" id="KW-1133">Transmembrane helix</keyword>
<evidence type="ECO:0000256" key="2">
    <source>
        <dbReference type="ARBA" id="ARBA00022448"/>
    </source>
</evidence>
<evidence type="ECO:0000256" key="3">
    <source>
        <dbReference type="ARBA" id="ARBA00022475"/>
    </source>
</evidence>
<evidence type="ECO:0000256" key="1">
    <source>
        <dbReference type="ARBA" id="ARBA00004651"/>
    </source>
</evidence>
<comment type="subcellular location">
    <subcellularLocation>
        <location evidence="1">Cell membrane</location>
        <topology evidence="1">Multi-pass membrane protein</topology>
    </subcellularLocation>
    <subcellularLocation>
        <location evidence="8">Membrane</location>
        <topology evidence="8">Multi-pass membrane protein</topology>
    </subcellularLocation>
</comment>
<evidence type="ECO:0000256" key="8">
    <source>
        <dbReference type="RuleBase" id="RU004057"/>
    </source>
</evidence>
<dbReference type="GO" id="GO:0005886">
    <property type="term" value="C:plasma membrane"/>
    <property type="evidence" value="ECO:0007669"/>
    <property type="project" value="UniProtKB-SubCell"/>
</dbReference>
<keyword evidence="7 9" id="KW-0472">Membrane</keyword>
<gene>
    <name evidence="11" type="primary">motA</name>
    <name evidence="11" type="ORF">SOCE26_052440</name>
</gene>
<dbReference type="PANTHER" id="PTHR30625">
    <property type="entry name" value="PROTEIN TOLQ"/>
    <property type="match status" value="1"/>
</dbReference>
<dbReference type="PANTHER" id="PTHR30625:SF15">
    <property type="entry name" value="BIOPOLYMER TRANSPORT PROTEIN EXBB"/>
    <property type="match status" value="1"/>
</dbReference>
<keyword evidence="11" id="KW-0282">Flagellum</keyword>
<comment type="similarity">
    <text evidence="8">Belongs to the exbB/tolQ family.</text>
</comment>
<proteinExistence type="inferred from homology"/>
<dbReference type="EMBL" id="CP012673">
    <property type="protein sequence ID" value="AUX43789.1"/>
    <property type="molecule type" value="Genomic_DNA"/>
</dbReference>
<evidence type="ECO:0000256" key="5">
    <source>
        <dbReference type="ARBA" id="ARBA00022927"/>
    </source>
</evidence>
<keyword evidence="4 9" id="KW-0812">Transmembrane</keyword>
<dbReference type="AlphaFoldDB" id="A0A2L0EX14"/>
<evidence type="ECO:0000313" key="11">
    <source>
        <dbReference type="EMBL" id="AUX43789.1"/>
    </source>
</evidence>
<dbReference type="GO" id="GO:0017038">
    <property type="term" value="P:protein import"/>
    <property type="evidence" value="ECO:0007669"/>
    <property type="project" value="TreeGrafter"/>
</dbReference>
<evidence type="ECO:0000256" key="4">
    <source>
        <dbReference type="ARBA" id="ARBA00022692"/>
    </source>
</evidence>
<name>A0A2L0EX14_SORCE</name>
<feature type="transmembrane region" description="Helical" evidence="9">
    <location>
        <begin position="24"/>
        <end position="45"/>
    </location>
</feature>
<feature type="transmembrane region" description="Helical" evidence="9">
    <location>
        <begin position="142"/>
        <end position="169"/>
    </location>
</feature>
<dbReference type="InterPro" id="IPR002898">
    <property type="entry name" value="MotA_ExbB_proton_chnl"/>
</dbReference>
<accession>A0A2L0EX14</accession>
<dbReference type="Proteomes" id="UP000238348">
    <property type="component" value="Chromosome"/>
</dbReference>
<evidence type="ECO:0000313" key="12">
    <source>
        <dbReference type="Proteomes" id="UP000238348"/>
    </source>
</evidence>
<evidence type="ECO:0000256" key="9">
    <source>
        <dbReference type="SAM" id="Phobius"/>
    </source>
</evidence>
<keyword evidence="2 8" id="KW-0813">Transport</keyword>
<keyword evidence="11" id="KW-0969">Cilium</keyword>
<keyword evidence="5 8" id="KW-0653">Protein transport</keyword>
<dbReference type="InterPro" id="IPR050790">
    <property type="entry name" value="ExbB/TolQ_transport"/>
</dbReference>
<feature type="domain" description="MotA/TolQ/ExbB proton channel" evidence="10">
    <location>
        <begin position="115"/>
        <end position="217"/>
    </location>
</feature>
<reference evidence="11 12" key="1">
    <citation type="submission" date="2015-09" db="EMBL/GenBank/DDBJ databases">
        <title>Sorangium comparison.</title>
        <authorList>
            <person name="Zaburannyi N."/>
            <person name="Bunk B."/>
            <person name="Overmann J."/>
            <person name="Mueller R."/>
        </authorList>
    </citation>
    <scope>NUCLEOTIDE SEQUENCE [LARGE SCALE GENOMIC DNA]</scope>
    <source>
        <strain evidence="11 12">So ce26</strain>
    </source>
</reference>